<evidence type="ECO:0000256" key="4">
    <source>
        <dbReference type="PROSITE-ProRule" id="PRU00108"/>
    </source>
</evidence>
<accession>A0A9W8M1T3</accession>
<organism evidence="7 8">
    <name type="scientific">Coemansia brasiliensis</name>
    <dbReference type="NCBI Taxonomy" id="2650707"/>
    <lineage>
        <taxon>Eukaryota</taxon>
        <taxon>Fungi</taxon>
        <taxon>Fungi incertae sedis</taxon>
        <taxon>Zoopagomycota</taxon>
        <taxon>Kickxellomycotina</taxon>
        <taxon>Kickxellomycetes</taxon>
        <taxon>Kickxellales</taxon>
        <taxon>Kickxellaceae</taxon>
        <taxon>Coemansia</taxon>
    </lineage>
</organism>
<evidence type="ECO:0000256" key="3">
    <source>
        <dbReference type="ARBA" id="ARBA00023242"/>
    </source>
</evidence>
<feature type="compositionally biased region" description="Polar residues" evidence="5">
    <location>
        <begin position="240"/>
        <end position="273"/>
    </location>
</feature>
<sequence length="378" mass="41739">MNPTFTEDNTNSEAVDQQPDQLFSDISNFLSQLQPQPLPLFSSAQESAGLHPPNLLIYPPPILDTTSLPTSPPAECQPQEPVQNDASNISVSNMSQILGMTESPSGWVNYRRHSALELRQMHPGVSAMQGSNLIDNALFLGIASSSEHHPANKTASPSLQSSSPFTNAETIDSFSVPSPQSMQSPQLGLRVQEPTNSETNTHDVILGKIFSLAETHGTSTCSSPNTAALSAHAHGPNVNPFPQYSSDSECSSRQNMLPASVSAKTTTSSNQTHAECTDTKGAALKHTCSVRRRAKGLHRSTQSTSMVFPPEAQRVLQQVLYRIQEHPYPDAATIKQIEERFGLSTKQIRNWFALRRFRHMYWTEQDGVRKWHFRHNEQ</sequence>
<dbReference type="Gene3D" id="1.10.10.60">
    <property type="entry name" value="Homeodomain-like"/>
    <property type="match status" value="1"/>
</dbReference>
<dbReference type="GO" id="GO:0003677">
    <property type="term" value="F:DNA binding"/>
    <property type="evidence" value="ECO:0007669"/>
    <property type="project" value="UniProtKB-UniRule"/>
</dbReference>
<feature type="domain" description="Homeobox" evidence="6">
    <location>
        <begin position="299"/>
        <end position="362"/>
    </location>
</feature>
<dbReference type="GO" id="GO:0006355">
    <property type="term" value="P:regulation of DNA-templated transcription"/>
    <property type="evidence" value="ECO:0007669"/>
    <property type="project" value="InterPro"/>
</dbReference>
<dbReference type="CDD" id="cd00086">
    <property type="entry name" value="homeodomain"/>
    <property type="match status" value="1"/>
</dbReference>
<keyword evidence="3 4" id="KW-0539">Nucleus</keyword>
<protein>
    <recommendedName>
        <fullName evidence="6">Homeobox domain-containing protein</fullName>
    </recommendedName>
</protein>
<proteinExistence type="predicted"/>
<dbReference type="InterPro" id="IPR001356">
    <property type="entry name" value="HD"/>
</dbReference>
<dbReference type="Pfam" id="PF05920">
    <property type="entry name" value="Homeobox_KN"/>
    <property type="match status" value="1"/>
</dbReference>
<feature type="compositionally biased region" description="Polar residues" evidence="5">
    <location>
        <begin position="153"/>
        <end position="172"/>
    </location>
</feature>
<gene>
    <name evidence="7" type="ORF">IWW36_000393</name>
</gene>
<dbReference type="Proteomes" id="UP001139887">
    <property type="component" value="Unassembled WGS sequence"/>
</dbReference>
<evidence type="ECO:0000256" key="5">
    <source>
        <dbReference type="SAM" id="MobiDB-lite"/>
    </source>
</evidence>
<dbReference type="OrthoDB" id="10056939at2759"/>
<dbReference type="EMBL" id="JANBUW010000004">
    <property type="protein sequence ID" value="KAJ2852251.1"/>
    <property type="molecule type" value="Genomic_DNA"/>
</dbReference>
<evidence type="ECO:0000256" key="1">
    <source>
        <dbReference type="ARBA" id="ARBA00023125"/>
    </source>
</evidence>
<keyword evidence="1 4" id="KW-0238">DNA-binding</keyword>
<feature type="compositionally biased region" description="Low complexity" evidence="5">
    <location>
        <begin position="173"/>
        <end position="186"/>
    </location>
</feature>
<evidence type="ECO:0000259" key="6">
    <source>
        <dbReference type="PROSITE" id="PS50071"/>
    </source>
</evidence>
<feature type="region of interest" description="Disordered" evidence="5">
    <location>
        <begin position="148"/>
        <end position="195"/>
    </location>
</feature>
<feature type="region of interest" description="Disordered" evidence="5">
    <location>
        <begin position="239"/>
        <end position="273"/>
    </location>
</feature>
<evidence type="ECO:0000313" key="8">
    <source>
        <dbReference type="Proteomes" id="UP001139887"/>
    </source>
</evidence>
<dbReference type="PROSITE" id="PS50071">
    <property type="entry name" value="HOMEOBOX_2"/>
    <property type="match status" value="1"/>
</dbReference>
<reference evidence="7" key="1">
    <citation type="submission" date="2022-07" db="EMBL/GenBank/DDBJ databases">
        <title>Phylogenomic reconstructions and comparative analyses of Kickxellomycotina fungi.</title>
        <authorList>
            <person name="Reynolds N.K."/>
            <person name="Stajich J.E."/>
            <person name="Barry K."/>
            <person name="Grigoriev I.V."/>
            <person name="Crous P."/>
            <person name="Smith M.E."/>
        </authorList>
    </citation>
    <scope>NUCLEOTIDE SEQUENCE</scope>
    <source>
        <strain evidence="7">NRRL 1566</strain>
    </source>
</reference>
<dbReference type="InterPro" id="IPR009057">
    <property type="entry name" value="Homeodomain-like_sf"/>
</dbReference>
<dbReference type="AlphaFoldDB" id="A0A9W8M1T3"/>
<comment type="caution">
    <text evidence="7">The sequence shown here is derived from an EMBL/GenBank/DDBJ whole genome shotgun (WGS) entry which is preliminary data.</text>
</comment>
<evidence type="ECO:0000256" key="2">
    <source>
        <dbReference type="ARBA" id="ARBA00023155"/>
    </source>
</evidence>
<feature type="DNA-binding region" description="Homeobox" evidence="4">
    <location>
        <begin position="301"/>
        <end position="363"/>
    </location>
</feature>
<dbReference type="InterPro" id="IPR008422">
    <property type="entry name" value="KN_HD"/>
</dbReference>
<dbReference type="SMART" id="SM00389">
    <property type="entry name" value="HOX"/>
    <property type="match status" value="1"/>
</dbReference>
<comment type="subcellular location">
    <subcellularLocation>
        <location evidence="4">Nucleus</location>
    </subcellularLocation>
</comment>
<evidence type="ECO:0000313" key="7">
    <source>
        <dbReference type="EMBL" id="KAJ2852251.1"/>
    </source>
</evidence>
<keyword evidence="8" id="KW-1185">Reference proteome</keyword>
<dbReference type="GO" id="GO:0005634">
    <property type="term" value="C:nucleus"/>
    <property type="evidence" value="ECO:0007669"/>
    <property type="project" value="UniProtKB-SubCell"/>
</dbReference>
<name>A0A9W8M1T3_9FUNG</name>
<feature type="region of interest" description="Disordered" evidence="5">
    <location>
        <begin position="61"/>
        <end position="87"/>
    </location>
</feature>
<dbReference type="SUPFAM" id="SSF46689">
    <property type="entry name" value="Homeodomain-like"/>
    <property type="match status" value="1"/>
</dbReference>
<keyword evidence="2 4" id="KW-0371">Homeobox</keyword>